<evidence type="ECO:0000313" key="2">
    <source>
        <dbReference type="Proteomes" id="UP000000422"/>
    </source>
</evidence>
<dbReference type="AlphaFoldDB" id="Q7MSU5"/>
<dbReference type="HOGENOM" id="CLU_1179823_0_0_7"/>
<evidence type="ECO:0008006" key="3">
    <source>
        <dbReference type="Google" id="ProtNLM"/>
    </source>
</evidence>
<gene>
    <name evidence="1" type="ordered locus">WS0098</name>
</gene>
<dbReference type="RefSeq" id="WP_011138065.1">
    <property type="nucleotide sequence ID" value="NC_005090.1"/>
</dbReference>
<dbReference type="eggNOG" id="COG0704">
    <property type="taxonomic scope" value="Bacteria"/>
</dbReference>
<dbReference type="Gene3D" id="1.20.58.220">
    <property type="entry name" value="Phosphate transport system protein phou homolog 2, domain 2"/>
    <property type="match status" value="1"/>
</dbReference>
<evidence type="ECO:0000313" key="1">
    <source>
        <dbReference type="EMBL" id="CAE09265.1"/>
    </source>
</evidence>
<protein>
    <recommendedName>
        <fullName evidence="3">Phosphate-specific transport system accessory protein PhoU</fullName>
    </recommendedName>
</protein>
<accession>Q7MSU5</accession>
<dbReference type="SUPFAM" id="SSF109755">
    <property type="entry name" value="PhoU-like"/>
    <property type="match status" value="1"/>
</dbReference>
<sequence>MADFIPMNFTKVALNMDSQSFEQHKKALQAKIVELSGSIVSHYVELVSALEEVDGERLKRLGEQSGAIKQMADDLDSIIISAIPEIELLPENLHRMIAFLKISNKLAKAYDIAKKFGKRVSPMLDKDFAGLKIYKDMLELARSSLKTLEIAHQVCLNEGVFDLDTTLSRAIAEESRSDDLFSMIHKDIIISNYKEEVYVKASIELFNAGRRLERAADVALDVVRLVCYIRTGKEG</sequence>
<dbReference type="KEGG" id="wsu:WS0098"/>
<proteinExistence type="predicted"/>
<dbReference type="InterPro" id="IPR038078">
    <property type="entry name" value="PhoU-like_sf"/>
</dbReference>
<organism evidence="2">
    <name type="scientific">Wolinella succinogenes (strain ATCC 29543 / DSM 1740 / CCUG 13145 / JCM 31913 / LMG 7466 / NCTC 11488 / FDC 602W)</name>
    <name type="common">Vibrio succinogenes</name>
    <dbReference type="NCBI Taxonomy" id="273121"/>
    <lineage>
        <taxon>Bacteria</taxon>
        <taxon>Pseudomonadati</taxon>
        <taxon>Campylobacterota</taxon>
        <taxon>Epsilonproteobacteria</taxon>
        <taxon>Campylobacterales</taxon>
        <taxon>Helicobacteraceae</taxon>
        <taxon>Wolinella</taxon>
    </lineage>
</organism>
<dbReference type="EMBL" id="BX571657">
    <property type="protein sequence ID" value="CAE09265.1"/>
    <property type="molecule type" value="Genomic_DNA"/>
</dbReference>
<dbReference type="STRING" id="273121.WS0098"/>
<name>Q7MSU5_WOLSU</name>
<keyword evidence="2" id="KW-1185">Reference proteome</keyword>
<reference evidence="1 2" key="1">
    <citation type="journal article" date="2003" name="Proc. Natl. Acad. Sci. U.S.A.">
        <title>Complete genome sequence and analysis of Wolinella succinogenes.</title>
        <authorList>
            <person name="Baar C."/>
            <person name="Eppinger M."/>
            <person name="Raddatz G."/>
            <person name="Simon JM."/>
            <person name="Lanz C."/>
            <person name="Klimmek O."/>
            <person name="Nandakumar R."/>
            <person name="Gross R."/>
            <person name="Rosinus A."/>
            <person name="Keller H."/>
            <person name="Jagtap P."/>
            <person name="Linke B."/>
            <person name="Meyer F."/>
            <person name="Lederer H."/>
            <person name="Schuster S.C."/>
        </authorList>
    </citation>
    <scope>NUCLEOTIDE SEQUENCE [LARGE SCALE GENOMIC DNA]</scope>
    <source>
        <strain evidence="2">ATCC 29543 / DSM 1740 / CCUG 13145 / JCM 31913 / LMG 7466 / NCTC 11488 / FDC 602W</strain>
    </source>
</reference>
<dbReference type="Proteomes" id="UP000000422">
    <property type="component" value="Chromosome"/>
</dbReference>